<evidence type="ECO:0000313" key="10">
    <source>
        <dbReference type="EMBL" id="SAL97495.1"/>
    </source>
</evidence>
<evidence type="ECO:0000256" key="3">
    <source>
        <dbReference type="ARBA" id="ARBA00022723"/>
    </source>
</evidence>
<comment type="subcellular location">
    <subcellularLocation>
        <location evidence="1">Nucleus</location>
        <location evidence="1">Nucleoplasm</location>
    </subcellularLocation>
</comment>
<feature type="compositionally biased region" description="Polar residues" evidence="8">
    <location>
        <begin position="357"/>
        <end position="368"/>
    </location>
</feature>
<feature type="region of interest" description="Disordered" evidence="8">
    <location>
        <begin position="337"/>
        <end position="414"/>
    </location>
</feature>
<keyword evidence="4 7" id="KW-0863">Zinc-finger</keyword>
<dbReference type="SUPFAM" id="SSF57756">
    <property type="entry name" value="Retrovirus zinc finger-like domains"/>
    <property type="match status" value="1"/>
</dbReference>
<dbReference type="EMBL" id="LT551811">
    <property type="protein sequence ID" value="SAL97495.1"/>
    <property type="molecule type" value="Genomic_DNA"/>
</dbReference>
<dbReference type="InterPro" id="IPR001878">
    <property type="entry name" value="Znf_CCHC"/>
</dbReference>
<dbReference type="Proteomes" id="UP000078561">
    <property type="component" value="Unassembled WGS sequence"/>
</dbReference>
<keyword evidence="11" id="KW-1185">Reference proteome</keyword>
<evidence type="ECO:0000256" key="6">
    <source>
        <dbReference type="ARBA" id="ARBA00023242"/>
    </source>
</evidence>
<evidence type="ECO:0000313" key="11">
    <source>
        <dbReference type="Proteomes" id="UP000078561"/>
    </source>
</evidence>
<feature type="compositionally biased region" description="Pro residues" evidence="8">
    <location>
        <begin position="534"/>
        <end position="559"/>
    </location>
</feature>
<evidence type="ECO:0000256" key="1">
    <source>
        <dbReference type="ARBA" id="ARBA00004642"/>
    </source>
</evidence>
<dbReference type="InterPro" id="IPR036875">
    <property type="entry name" value="Znf_CCHC_sf"/>
</dbReference>
<name>A0A163J6Q0_ABSGL</name>
<feature type="domain" description="CCHC-type" evidence="9">
    <location>
        <begin position="220"/>
        <end position="235"/>
    </location>
</feature>
<dbReference type="PROSITE" id="PS50158">
    <property type="entry name" value="ZF_CCHC"/>
    <property type="match status" value="1"/>
</dbReference>
<dbReference type="InterPro" id="IPR006568">
    <property type="entry name" value="PSP_pro-rich"/>
</dbReference>
<dbReference type="GO" id="GO:0071013">
    <property type="term" value="C:catalytic step 2 spliceosome"/>
    <property type="evidence" value="ECO:0007669"/>
    <property type="project" value="TreeGrafter"/>
</dbReference>
<dbReference type="SMART" id="SM00581">
    <property type="entry name" value="PSP"/>
    <property type="match status" value="1"/>
</dbReference>
<dbReference type="AlphaFoldDB" id="A0A163J6Q0"/>
<protein>
    <recommendedName>
        <fullName evidence="9">CCHC-type domain-containing protein</fullName>
    </recommendedName>
</protein>
<dbReference type="Pfam" id="PF04046">
    <property type="entry name" value="PSP"/>
    <property type="match status" value="1"/>
</dbReference>
<evidence type="ECO:0000259" key="9">
    <source>
        <dbReference type="PROSITE" id="PS50158"/>
    </source>
</evidence>
<keyword evidence="3" id="KW-0479">Metal-binding</keyword>
<gene>
    <name evidence="10" type="primary">ABSGL_02992.1 scaffold 4097</name>
</gene>
<dbReference type="SMART" id="SM00343">
    <property type="entry name" value="ZnF_C2HC"/>
    <property type="match status" value="1"/>
</dbReference>
<dbReference type="OMA" id="SYDHNGQ"/>
<feature type="region of interest" description="Disordered" evidence="8">
    <location>
        <begin position="72"/>
        <end position="102"/>
    </location>
</feature>
<dbReference type="PANTHER" id="PTHR13316:SF0">
    <property type="entry name" value="ZINC FINGER CCHC DOMAIN-CONTAINING PROTEIN 8"/>
    <property type="match status" value="1"/>
</dbReference>
<feature type="region of interest" description="Disordered" evidence="8">
    <location>
        <begin position="492"/>
        <end position="583"/>
    </location>
</feature>
<dbReference type="STRING" id="4829.A0A163J6Q0"/>
<reference evidence="10" key="1">
    <citation type="submission" date="2016-04" db="EMBL/GenBank/DDBJ databases">
        <authorList>
            <person name="Evans L.H."/>
            <person name="Alamgir A."/>
            <person name="Owens N."/>
            <person name="Weber N.D."/>
            <person name="Virtaneva K."/>
            <person name="Barbian K."/>
            <person name="Babar A."/>
            <person name="Rosenke K."/>
        </authorList>
    </citation>
    <scope>NUCLEOTIDE SEQUENCE [LARGE SCALE GENOMIC DNA]</scope>
    <source>
        <strain evidence="10">CBS 101.48</strain>
    </source>
</reference>
<evidence type="ECO:0000256" key="7">
    <source>
        <dbReference type="PROSITE-ProRule" id="PRU00047"/>
    </source>
</evidence>
<proteinExistence type="inferred from homology"/>
<comment type="similarity">
    <text evidence="2">Belongs to the ZCCHC8 family.</text>
</comment>
<accession>A0A163J6Q0</accession>
<dbReference type="InterPro" id="IPR052115">
    <property type="entry name" value="NEXT_complex_subunit_ZCCHC8"/>
</dbReference>
<dbReference type="GO" id="GO:0003723">
    <property type="term" value="F:RNA binding"/>
    <property type="evidence" value="ECO:0007669"/>
    <property type="project" value="TreeGrafter"/>
</dbReference>
<dbReference type="GO" id="GO:0008270">
    <property type="term" value="F:zinc ion binding"/>
    <property type="evidence" value="ECO:0007669"/>
    <property type="project" value="UniProtKB-KW"/>
</dbReference>
<dbReference type="OrthoDB" id="8026949at2759"/>
<organism evidence="10">
    <name type="scientific">Absidia glauca</name>
    <name type="common">Pin mould</name>
    <dbReference type="NCBI Taxonomy" id="4829"/>
    <lineage>
        <taxon>Eukaryota</taxon>
        <taxon>Fungi</taxon>
        <taxon>Fungi incertae sedis</taxon>
        <taxon>Mucoromycota</taxon>
        <taxon>Mucoromycotina</taxon>
        <taxon>Mucoromycetes</taxon>
        <taxon>Mucorales</taxon>
        <taxon>Cunninghamellaceae</taxon>
        <taxon>Absidia</taxon>
    </lineage>
</organism>
<evidence type="ECO:0000256" key="5">
    <source>
        <dbReference type="ARBA" id="ARBA00022833"/>
    </source>
</evidence>
<keyword evidence="5" id="KW-0862">Zinc</keyword>
<dbReference type="PANTHER" id="PTHR13316">
    <property type="entry name" value="ZINC FINGER, CCHC DOMAIN CONTAINING 8"/>
    <property type="match status" value="1"/>
</dbReference>
<dbReference type="InParanoid" id="A0A163J6Q0"/>
<evidence type="ECO:0000256" key="8">
    <source>
        <dbReference type="SAM" id="MobiDB-lite"/>
    </source>
</evidence>
<feature type="compositionally biased region" description="Low complexity" evidence="8">
    <location>
        <begin position="401"/>
        <end position="414"/>
    </location>
</feature>
<dbReference type="GO" id="GO:0005654">
    <property type="term" value="C:nucleoplasm"/>
    <property type="evidence" value="ECO:0007669"/>
    <property type="project" value="UniProtKB-SubCell"/>
</dbReference>
<feature type="compositionally biased region" description="Polar residues" evidence="8">
    <location>
        <begin position="505"/>
        <end position="520"/>
    </location>
</feature>
<evidence type="ECO:0000256" key="2">
    <source>
        <dbReference type="ARBA" id="ARBA00007497"/>
    </source>
</evidence>
<keyword evidence="6" id="KW-0539">Nucleus</keyword>
<sequence>MTPSSISREEVIDVIYAALTNPHDSGNRFLHQLLATAKDGYFSLNLLKGLVVKLADFPLTYLQHCIKHQTNSPRLELSPDNTKVRKSRLGGSSSSETDPYGFLVKGSSIQANSGNKRRSSSATIGDLPTEKRHCGTHFTPYRPAFNYEALAREGDDDDDDGSVDILPVIFDNGKFYQDASFFNSTSESQIKTLPLYDKLEILPIGAQSTESVFRLKEKTCWNCGLPGHETRQCPEPVNKERIDVNRAAYLADRGTEIKGRYYEQLAYYQEVTGHEPGRLSSTLRDALGLDGDYDEPPYYRAMRMYGYPPGYMGTYADQEYVMKVVCGDQLNGDAPDLKIFGLHDDDDDQDHDKKDQASNNSEGQQHTTKGTEERVYMVTYPGLYPSQMAANDGNPPSSSKQQQGNYQQNQQHTQQHYYYQQHTDGSQHSYHSQSYYNQPQHHNQHYYQGSYDHNGQWIPYYPSAEPHHNNVINQPAYQQYYQGSYDHNGQWTPYYPSAEPHHNNLHNQPTSIPLSATLHNPSPPPPIDLDDKMPPPPPPPPLDLDDNMPPPLPPPPPPAVSDDEIPSPPPPPPPPPSSPPGKQ</sequence>
<feature type="compositionally biased region" description="Pro residues" evidence="8">
    <location>
        <begin position="566"/>
        <end position="583"/>
    </location>
</feature>
<evidence type="ECO:0000256" key="4">
    <source>
        <dbReference type="ARBA" id="ARBA00022771"/>
    </source>
</evidence>